<keyword evidence="1" id="KW-1133">Transmembrane helix</keyword>
<evidence type="ECO:0000256" key="1">
    <source>
        <dbReference type="SAM" id="Phobius"/>
    </source>
</evidence>
<comment type="caution">
    <text evidence="2">The sequence shown here is derived from an EMBL/GenBank/DDBJ whole genome shotgun (WGS) entry which is preliminary data.</text>
</comment>
<name>A0ABT4IKP5_9EURY</name>
<organism evidence="2 3">
    <name type="scientific">Methanocorpusculum vombati</name>
    <dbReference type="NCBI Taxonomy" id="3002864"/>
    <lineage>
        <taxon>Archaea</taxon>
        <taxon>Methanobacteriati</taxon>
        <taxon>Methanobacteriota</taxon>
        <taxon>Stenosarchaea group</taxon>
        <taxon>Methanomicrobia</taxon>
        <taxon>Methanomicrobiales</taxon>
        <taxon>Methanocorpusculaceae</taxon>
        <taxon>Methanocorpusculum</taxon>
    </lineage>
</organism>
<reference evidence="2" key="1">
    <citation type="submission" date="2022-12" db="EMBL/GenBank/DDBJ databases">
        <title>Isolation and characterisation of novel Methanocorpusculum spp. from native Australian herbivores indicates the genus is ancestrally host-associated.</title>
        <authorList>
            <person name="Volmer J.G."/>
            <person name="Soo R.M."/>
            <person name="Evans P.N."/>
            <person name="Hoedt E.C."/>
            <person name="Astorga Alsina A.L."/>
            <person name="Woodcroft B.J."/>
            <person name="Tyson G.W."/>
            <person name="Hugenholtz P."/>
            <person name="Morrison M."/>
        </authorList>
    </citation>
    <scope>NUCLEOTIDE SEQUENCE</scope>
    <source>
        <strain evidence="2">CW153</strain>
    </source>
</reference>
<keyword evidence="1" id="KW-0812">Transmembrane</keyword>
<evidence type="ECO:0000313" key="2">
    <source>
        <dbReference type="EMBL" id="MCZ0862330.1"/>
    </source>
</evidence>
<keyword evidence="3" id="KW-1185">Reference proteome</keyword>
<protein>
    <submittedName>
        <fullName evidence="2">Uncharacterized protein</fullName>
    </submittedName>
</protein>
<proteinExistence type="predicted"/>
<sequence>MDTITTILIIGLAAQGIAFAALILAGPVYAWNDRWLDRTHKVTAAEDRD</sequence>
<dbReference type="EMBL" id="JAPTGC010000004">
    <property type="protein sequence ID" value="MCZ0862330.1"/>
    <property type="molecule type" value="Genomic_DNA"/>
</dbReference>
<keyword evidence="1" id="KW-0472">Membrane</keyword>
<dbReference type="RefSeq" id="WP_268922570.1">
    <property type="nucleotide sequence ID" value="NZ_JAPTGC010000004.1"/>
</dbReference>
<accession>A0ABT4IKP5</accession>
<feature type="transmembrane region" description="Helical" evidence="1">
    <location>
        <begin position="6"/>
        <end position="31"/>
    </location>
</feature>
<evidence type="ECO:0000313" key="3">
    <source>
        <dbReference type="Proteomes" id="UP001141336"/>
    </source>
</evidence>
<dbReference type="Proteomes" id="UP001141336">
    <property type="component" value="Unassembled WGS sequence"/>
</dbReference>
<gene>
    <name evidence="2" type="ORF">O0S09_03550</name>
</gene>